<protein>
    <submittedName>
        <fullName evidence="1">Uncharacterized protein</fullName>
    </submittedName>
</protein>
<name>A0A9W7XSJ5_9FUNG</name>
<comment type="caution">
    <text evidence="1">The sequence shown here is derived from an EMBL/GenBank/DDBJ whole genome shotgun (WGS) entry which is preliminary data.</text>
</comment>
<dbReference type="Proteomes" id="UP001143981">
    <property type="component" value="Unassembled WGS sequence"/>
</dbReference>
<feature type="non-terminal residue" evidence="1">
    <location>
        <position position="66"/>
    </location>
</feature>
<dbReference type="AlphaFoldDB" id="A0A9W7XSJ5"/>
<sequence>MRPRNSSVLVLSDAIGKQVVANLEHHIEWVKPTLEVKCKVNALAIAKVRAGDMAICQMLVDNNFPV</sequence>
<proteinExistence type="predicted"/>
<dbReference type="EMBL" id="JANBOI010003378">
    <property type="protein sequence ID" value="KAJ1718536.1"/>
    <property type="molecule type" value="Genomic_DNA"/>
</dbReference>
<reference evidence="1" key="1">
    <citation type="submission" date="2022-07" db="EMBL/GenBank/DDBJ databases">
        <title>Phylogenomic reconstructions and comparative analyses of Kickxellomycotina fungi.</title>
        <authorList>
            <person name="Reynolds N.K."/>
            <person name="Stajich J.E."/>
            <person name="Barry K."/>
            <person name="Grigoriev I.V."/>
            <person name="Crous P."/>
            <person name="Smith M.E."/>
        </authorList>
    </citation>
    <scope>NUCLEOTIDE SEQUENCE</scope>
    <source>
        <strain evidence="1">BCRC 34381</strain>
    </source>
</reference>
<organism evidence="1 2">
    <name type="scientific">Coemansia biformis</name>
    <dbReference type="NCBI Taxonomy" id="1286918"/>
    <lineage>
        <taxon>Eukaryota</taxon>
        <taxon>Fungi</taxon>
        <taxon>Fungi incertae sedis</taxon>
        <taxon>Zoopagomycota</taxon>
        <taxon>Kickxellomycotina</taxon>
        <taxon>Kickxellomycetes</taxon>
        <taxon>Kickxellales</taxon>
        <taxon>Kickxellaceae</taxon>
        <taxon>Coemansia</taxon>
    </lineage>
</organism>
<evidence type="ECO:0000313" key="1">
    <source>
        <dbReference type="EMBL" id="KAJ1718536.1"/>
    </source>
</evidence>
<evidence type="ECO:0000313" key="2">
    <source>
        <dbReference type="Proteomes" id="UP001143981"/>
    </source>
</evidence>
<keyword evidence="2" id="KW-1185">Reference proteome</keyword>
<accession>A0A9W7XSJ5</accession>
<gene>
    <name evidence="1" type="ORF">LPJ61_006579</name>
</gene>